<reference evidence="3" key="1">
    <citation type="submission" date="2025-08" db="UniProtKB">
        <authorList>
            <consortium name="RefSeq"/>
        </authorList>
    </citation>
    <scope>IDENTIFICATION</scope>
    <source>
        <tissue evidence="3">Fruit stalk</tissue>
    </source>
</reference>
<feature type="transmembrane region" description="Helical" evidence="1">
    <location>
        <begin position="6"/>
        <end position="26"/>
    </location>
</feature>
<keyword evidence="1" id="KW-0472">Membrane</keyword>
<organism evidence="2 3">
    <name type="scientific">Durio zibethinus</name>
    <name type="common">Durian</name>
    <dbReference type="NCBI Taxonomy" id="66656"/>
    <lineage>
        <taxon>Eukaryota</taxon>
        <taxon>Viridiplantae</taxon>
        <taxon>Streptophyta</taxon>
        <taxon>Embryophyta</taxon>
        <taxon>Tracheophyta</taxon>
        <taxon>Spermatophyta</taxon>
        <taxon>Magnoliopsida</taxon>
        <taxon>eudicotyledons</taxon>
        <taxon>Gunneridae</taxon>
        <taxon>Pentapetalae</taxon>
        <taxon>rosids</taxon>
        <taxon>malvids</taxon>
        <taxon>Malvales</taxon>
        <taxon>Malvaceae</taxon>
        <taxon>Helicteroideae</taxon>
        <taxon>Durio</taxon>
    </lineage>
</organism>
<keyword evidence="1" id="KW-1133">Transmembrane helix</keyword>
<evidence type="ECO:0000256" key="1">
    <source>
        <dbReference type="SAM" id="Phobius"/>
    </source>
</evidence>
<name>A0A6P5XJ20_DURZI</name>
<evidence type="ECO:0000313" key="2">
    <source>
        <dbReference type="Proteomes" id="UP000515121"/>
    </source>
</evidence>
<protein>
    <submittedName>
        <fullName evidence="3">Uncharacterized protein LOC111283572</fullName>
    </submittedName>
</protein>
<keyword evidence="1" id="KW-0812">Transmembrane</keyword>
<accession>A0A6P5XJ20</accession>
<gene>
    <name evidence="3" type="primary">LOC111283572</name>
</gene>
<dbReference type="Proteomes" id="UP000515121">
    <property type="component" value="Unplaced"/>
</dbReference>
<dbReference type="GeneID" id="111283572"/>
<dbReference type="AlphaFoldDB" id="A0A6P5XJ20"/>
<evidence type="ECO:0000313" key="3">
    <source>
        <dbReference type="RefSeq" id="XP_022727881.1"/>
    </source>
</evidence>
<dbReference type="KEGG" id="dzi:111283572"/>
<dbReference type="RefSeq" id="XP_022727881.1">
    <property type="nucleotide sequence ID" value="XM_022872146.1"/>
</dbReference>
<proteinExistence type="predicted"/>
<sequence length="213" mass="23792">MYEKLASAKTNTIIFGLIFGFFGLGLDRTKPVGLTGHRSLTGLHQPCAYDVNAEALKIKIPSNWNRDSSRAQLHPSNSPFPRNNRGIERKKTEIIALFLSKSRKRNGETRILVPIRCLNTKCTIKPPSNLNPLVVAFAAVKMSYICWGREKSLPEQNMCQKSSGEKHLNRMLIPHLHRIVNPLEMPDVALCHAFTRQVLSSGASSKVKDCSSI</sequence>
<keyword evidence="2" id="KW-1185">Reference proteome</keyword>